<proteinExistence type="inferred from homology"/>
<dbReference type="InterPro" id="IPR029055">
    <property type="entry name" value="Ntn_hydrolases_N"/>
</dbReference>
<evidence type="ECO:0000313" key="11">
    <source>
        <dbReference type="EMBL" id="WNY24921.1"/>
    </source>
</evidence>
<name>A0AA96ZV13_9EURY</name>
<dbReference type="EMBL" id="CP131060">
    <property type="protein sequence ID" value="WNY24921.1"/>
    <property type="molecule type" value="Genomic_DNA"/>
</dbReference>
<evidence type="ECO:0000256" key="4">
    <source>
        <dbReference type="ARBA" id="ARBA00022698"/>
    </source>
</evidence>
<feature type="propeptide" id="PRO_5041504264" description="Removed in mature form; by autocatalysis" evidence="9">
    <location>
        <begin position="1"/>
        <end position="11"/>
    </location>
</feature>
<sequence>MTEQNSNYLHGTTTVGVICTDGIVLASEKRATMGHFIASREAKKVYQLGDRIGLTLAGSVGDAQQIVRGLTVESKLYEMRRKEAMTIKGLSTLLSNLLNSNRYYPYSVQLLVGGVDKNGAGLYSLDAMGGTIEETKAVSTGSGSPIAYGVLEDHYRENMTVNEGAELAIRALHTAMKRDSASGDAISVVKITKDGFLRMEEADIQKIRGKLN</sequence>
<dbReference type="EC" id="3.4.25.1" evidence="9"/>
<dbReference type="Proteomes" id="UP001303587">
    <property type="component" value="Chromosome"/>
</dbReference>
<evidence type="ECO:0000256" key="6">
    <source>
        <dbReference type="ARBA" id="ARBA00022813"/>
    </source>
</evidence>
<dbReference type="Gene3D" id="3.60.20.10">
    <property type="entry name" value="Glutamine Phosphoribosylpyrophosphate, subunit 1, domain 1"/>
    <property type="match status" value="1"/>
</dbReference>
<dbReference type="GO" id="GO:0010498">
    <property type="term" value="P:proteasomal protein catabolic process"/>
    <property type="evidence" value="ECO:0007669"/>
    <property type="project" value="UniProtKB-UniRule"/>
</dbReference>
<dbReference type="InterPro" id="IPR001353">
    <property type="entry name" value="Proteasome_sua/b"/>
</dbReference>
<comment type="subunit">
    <text evidence="9">The 20S proteasome core is composed of 14 alpha and 14 beta subunits that assemble into four stacked heptameric rings, resulting in a barrel-shaped structure. The two inner rings, each composed of seven catalytic beta subunits, are sandwiched by two outer rings, each composed of seven alpha subunits. The catalytic chamber with the active sites is on the inside of the barrel. Has a gated structure, the ends of the cylinder being occluded by the N-termini of the alpha-subunits. Is capped at one or both ends by the proteasome regulatory ATPase, PAN.</text>
</comment>
<dbReference type="GO" id="GO:0004298">
    <property type="term" value="F:threonine-type endopeptidase activity"/>
    <property type="evidence" value="ECO:0007669"/>
    <property type="project" value="UniProtKB-UniRule"/>
</dbReference>
<comment type="activity regulation">
    <text evidence="9">The formation of the proteasomal ATPase PAN-20S proteasome complex, via the docking of the C-termini of PAN into the intersubunit pockets in the alpha-rings, triggers opening of the gate for substrate entry. Interconversion between the open-gate and close-gate conformations leads to a dynamic regulation of the 20S proteasome proteolysis activity.</text>
</comment>
<gene>
    <name evidence="11" type="primary">prcB</name>
    <name evidence="9" type="synonym">psmB</name>
    <name evidence="11" type="ORF">MsAc7_04500</name>
</gene>
<feature type="chain" id="PRO_5041504263" description="Proteasome subunit beta" evidence="9">
    <location>
        <begin position="12"/>
        <end position="212"/>
    </location>
</feature>
<protein>
    <recommendedName>
        <fullName evidence="9">Proteasome subunit beta</fullName>
        <ecNumber evidence="9">3.4.25.1</ecNumber>
    </recommendedName>
    <alternativeName>
        <fullName evidence="9">20S proteasome beta subunit</fullName>
    </alternativeName>
    <alternativeName>
        <fullName evidence="9">Proteasome core protein PsmB</fullName>
    </alternativeName>
</protein>
<dbReference type="PROSITE" id="PS00854">
    <property type="entry name" value="PROTEASOME_BETA_1"/>
    <property type="match status" value="1"/>
</dbReference>
<evidence type="ECO:0000256" key="2">
    <source>
        <dbReference type="ARBA" id="ARBA00022490"/>
    </source>
</evidence>
<keyword evidence="7 9" id="KW-0647">Proteasome</keyword>
<comment type="subcellular location">
    <subcellularLocation>
        <location evidence="9">Cytoplasm</location>
    </subcellularLocation>
</comment>
<dbReference type="InterPro" id="IPR019983">
    <property type="entry name" value="Pept_T1A_Psome_bsu_arc"/>
</dbReference>
<dbReference type="GO" id="GO:0019774">
    <property type="term" value="C:proteasome core complex, beta-subunit complex"/>
    <property type="evidence" value="ECO:0007669"/>
    <property type="project" value="UniProtKB-UniRule"/>
</dbReference>
<comment type="catalytic activity">
    <reaction evidence="1 9">
        <text>Cleavage of peptide bonds with very broad specificity.</text>
        <dbReference type="EC" id="3.4.25.1"/>
    </reaction>
</comment>
<dbReference type="PROSITE" id="PS51476">
    <property type="entry name" value="PROTEASOME_BETA_2"/>
    <property type="match status" value="1"/>
</dbReference>
<keyword evidence="12" id="KW-1185">Reference proteome</keyword>
<dbReference type="AlphaFoldDB" id="A0AA96ZV13"/>
<evidence type="ECO:0000256" key="9">
    <source>
        <dbReference type="HAMAP-Rule" id="MF_02113"/>
    </source>
</evidence>
<evidence type="ECO:0000256" key="8">
    <source>
        <dbReference type="ARBA" id="ARBA00023145"/>
    </source>
</evidence>
<evidence type="ECO:0000256" key="10">
    <source>
        <dbReference type="PIRSR" id="PIRSR600243-1"/>
    </source>
</evidence>
<dbReference type="GO" id="GO:0005737">
    <property type="term" value="C:cytoplasm"/>
    <property type="evidence" value="ECO:0007669"/>
    <property type="project" value="UniProtKB-SubCell"/>
</dbReference>
<dbReference type="PANTHER" id="PTHR32194">
    <property type="entry name" value="METALLOPROTEASE TLDD"/>
    <property type="match status" value="1"/>
</dbReference>
<dbReference type="SUPFAM" id="SSF56235">
    <property type="entry name" value="N-terminal nucleophile aminohydrolases (Ntn hydrolases)"/>
    <property type="match status" value="1"/>
</dbReference>
<keyword evidence="8 9" id="KW-0865">Zymogen</keyword>
<keyword evidence="6 9" id="KW-0068">Autocatalytic cleavage</keyword>
<organism evidence="11 12">
    <name type="scientific">Methanolapillus millepedarum</name>
    <dbReference type="NCBI Taxonomy" id="3028296"/>
    <lineage>
        <taxon>Archaea</taxon>
        <taxon>Methanobacteriati</taxon>
        <taxon>Methanobacteriota</taxon>
        <taxon>Stenosarchaea group</taxon>
        <taxon>Methanomicrobia</taxon>
        <taxon>Methanosarcinales</taxon>
        <taxon>Methanosarcinaceae</taxon>
        <taxon>Methanolapillus</taxon>
    </lineage>
</organism>
<dbReference type="InterPro" id="IPR000243">
    <property type="entry name" value="Pept_T1A_subB"/>
</dbReference>
<evidence type="ECO:0000256" key="5">
    <source>
        <dbReference type="ARBA" id="ARBA00022801"/>
    </source>
</evidence>
<dbReference type="PANTHER" id="PTHR32194:SF0">
    <property type="entry name" value="ATP-DEPENDENT PROTEASE SUBUNIT HSLV"/>
    <property type="match status" value="1"/>
</dbReference>
<reference evidence="11 12" key="1">
    <citation type="submission" date="2023-07" db="EMBL/GenBank/DDBJ databases">
        <title>Closed genoem sequence of Methanosarcinaceae archaeon Ac7.</title>
        <authorList>
            <person name="Poehlein A."/>
            <person name="Protasov E."/>
            <person name="Platt K."/>
            <person name="Reeh H."/>
            <person name="Daniel R."/>
            <person name="Brune A."/>
        </authorList>
    </citation>
    <scope>NUCLEOTIDE SEQUENCE [LARGE SCALE GENOMIC DNA]</scope>
    <source>
        <strain evidence="11 12">Ac7</strain>
    </source>
</reference>
<keyword evidence="5 9" id="KW-0378">Hydrolase</keyword>
<dbReference type="NCBIfam" id="TIGR03634">
    <property type="entry name" value="arc_protsome_B"/>
    <property type="match status" value="1"/>
</dbReference>
<dbReference type="Pfam" id="PF00227">
    <property type="entry name" value="Proteasome"/>
    <property type="match status" value="1"/>
</dbReference>
<dbReference type="FunFam" id="3.60.20.10:FF:000049">
    <property type="entry name" value="Proteasome subunit beta"/>
    <property type="match status" value="1"/>
</dbReference>
<feature type="active site" description="Nucleophile" evidence="9 10">
    <location>
        <position position="12"/>
    </location>
</feature>
<dbReference type="InterPro" id="IPR016050">
    <property type="entry name" value="Proteasome_bsu_CS"/>
</dbReference>
<dbReference type="GeneID" id="89229569"/>
<evidence type="ECO:0000256" key="7">
    <source>
        <dbReference type="ARBA" id="ARBA00022942"/>
    </source>
</evidence>
<keyword evidence="4 9" id="KW-0888">Threonine protease</keyword>
<comment type="function">
    <text evidence="9">Component of the proteasome core, a large protease complex with broad specificity involved in protein degradation.</text>
</comment>
<dbReference type="InterPro" id="IPR023333">
    <property type="entry name" value="Proteasome_suB-type"/>
</dbReference>
<dbReference type="HAMAP" id="MF_02113_A">
    <property type="entry name" value="Proteasome_B_A"/>
    <property type="match status" value="1"/>
</dbReference>
<evidence type="ECO:0000313" key="12">
    <source>
        <dbReference type="Proteomes" id="UP001303587"/>
    </source>
</evidence>
<evidence type="ECO:0000256" key="3">
    <source>
        <dbReference type="ARBA" id="ARBA00022670"/>
    </source>
</evidence>
<accession>A0AA96ZV13</accession>
<comment type="similarity">
    <text evidence="9">Belongs to the peptidase T1B family.</text>
</comment>
<dbReference type="PRINTS" id="PR00141">
    <property type="entry name" value="PROTEASOME"/>
</dbReference>
<evidence type="ECO:0000256" key="1">
    <source>
        <dbReference type="ARBA" id="ARBA00001198"/>
    </source>
</evidence>
<keyword evidence="3 9" id="KW-0645">Protease</keyword>
<dbReference type="RefSeq" id="WP_338102981.1">
    <property type="nucleotide sequence ID" value="NZ_CP131060.1"/>
</dbReference>
<keyword evidence="2 9" id="KW-0963">Cytoplasm</keyword>